<comment type="caution">
    <text evidence="1">The sequence shown here is derived from an EMBL/GenBank/DDBJ whole genome shotgun (WGS) entry which is preliminary data.</text>
</comment>
<accession>A0A7J2U5E4</accession>
<protein>
    <submittedName>
        <fullName evidence="1">Uncharacterized protein</fullName>
    </submittedName>
</protein>
<sequence>MPSLATHRGVYELLGLNATVCSEVDRLVDVEPPLITEIDPLYNGGKRVWSNFGFRKTEFPLMYRYIYKRFSSDGVKCLVTHYVLDHVESLLRRGFNVDMIRNEVGALIHSYIDECKTHKEEEVFKDAGNFLVQILGELLKRFNDIAQIVETEIGIKVLPVDIIVNASSDLISLYLRATLISRGYKGRRGFTLNKSIQDKYMQLHNKAKHVLKQRLSEAITRHEITDPQKLLESINSIKRRATEVKTISNIVQAVKEESSRNPDFHKLLEMIKQCVEEAIKSSQL</sequence>
<dbReference type="AlphaFoldDB" id="A0A7J2U5E4"/>
<dbReference type="EMBL" id="DSEU01000050">
    <property type="protein sequence ID" value="HEM67422.1"/>
    <property type="molecule type" value="Genomic_DNA"/>
</dbReference>
<name>A0A7J2U5E4_9CREN</name>
<proteinExistence type="predicted"/>
<evidence type="ECO:0000313" key="1">
    <source>
        <dbReference type="EMBL" id="HEM67422.1"/>
    </source>
</evidence>
<gene>
    <name evidence="1" type="ORF">ENO26_07665</name>
</gene>
<reference evidence="1" key="1">
    <citation type="journal article" date="2020" name="mSystems">
        <title>Genome- and Community-Level Interaction Insights into Carbon Utilization and Element Cycling Functions of Hydrothermarchaeota in Hydrothermal Sediment.</title>
        <authorList>
            <person name="Zhou Z."/>
            <person name="Liu Y."/>
            <person name="Xu W."/>
            <person name="Pan J."/>
            <person name="Luo Z.H."/>
            <person name="Li M."/>
        </authorList>
    </citation>
    <scope>NUCLEOTIDE SEQUENCE [LARGE SCALE GENOMIC DNA]</scope>
    <source>
        <strain evidence="1">SpSt-125</strain>
    </source>
</reference>
<organism evidence="1">
    <name type="scientific">Ignisphaera aggregans</name>
    <dbReference type="NCBI Taxonomy" id="334771"/>
    <lineage>
        <taxon>Archaea</taxon>
        <taxon>Thermoproteota</taxon>
        <taxon>Thermoprotei</taxon>
        <taxon>Desulfurococcales</taxon>
        <taxon>Desulfurococcaceae</taxon>
        <taxon>Ignisphaera</taxon>
    </lineage>
</organism>